<dbReference type="GO" id="GO:0003677">
    <property type="term" value="F:DNA binding"/>
    <property type="evidence" value="ECO:0007669"/>
    <property type="project" value="UniProtKB-KW"/>
</dbReference>
<organism evidence="5 6">
    <name type="scientific">Antribacter soli</name>
    <dbReference type="NCBI Taxonomy" id="2910976"/>
    <lineage>
        <taxon>Bacteria</taxon>
        <taxon>Bacillati</taxon>
        <taxon>Actinomycetota</taxon>
        <taxon>Actinomycetes</taxon>
        <taxon>Micrococcales</taxon>
        <taxon>Promicromonosporaceae</taxon>
        <taxon>Antribacter</taxon>
    </lineage>
</organism>
<dbReference type="SUPFAM" id="SSF46785">
    <property type="entry name" value="Winged helix' DNA-binding domain"/>
    <property type="match status" value="1"/>
</dbReference>
<dbReference type="SMART" id="SM00895">
    <property type="entry name" value="FCD"/>
    <property type="match status" value="1"/>
</dbReference>
<protein>
    <submittedName>
        <fullName evidence="5">GntR family transcriptional regulator</fullName>
    </submittedName>
</protein>
<keyword evidence="3" id="KW-0804">Transcription</keyword>
<dbReference type="InterPro" id="IPR036390">
    <property type="entry name" value="WH_DNA-bd_sf"/>
</dbReference>
<keyword evidence="1" id="KW-0805">Transcription regulation</keyword>
<dbReference type="PROSITE" id="PS50949">
    <property type="entry name" value="HTH_GNTR"/>
    <property type="match status" value="1"/>
</dbReference>
<evidence type="ECO:0000313" key="6">
    <source>
        <dbReference type="Proteomes" id="UP001165405"/>
    </source>
</evidence>
<keyword evidence="2" id="KW-0238">DNA-binding</keyword>
<dbReference type="Proteomes" id="UP001165405">
    <property type="component" value="Unassembled WGS sequence"/>
</dbReference>
<proteinExistence type="predicted"/>
<dbReference type="PANTHER" id="PTHR43537">
    <property type="entry name" value="TRANSCRIPTIONAL REGULATOR, GNTR FAMILY"/>
    <property type="match status" value="1"/>
</dbReference>
<dbReference type="Gene3D" id="1.20.120.530">
    <property type="entry name" value="GntR ligand-binding domain-like"/>
    <property type="match status" value="1"/>
</dbReference>
<evidence type="ECO:0000256" key="2">
    <source>
        <dbReference type="ARBA" id="ARBA00023125"/>
    </source>
</evidence>
<dbReference type="InterPro" id="IPR011711">
    <property type="entry name" value="GntR_C"/>
</dbReference>
<feature type="domain" description="HTH gntR-type" evidence="4">
    <location>
        <begin position="1"/>
        <end position="68"/>
    </location>
</feature>
<evidence type="ECO:0000256" key="1">
    <source>
        <dbReference type="ARBA" id="ARBA00023015"/>
    </source>
</evidence>
<evidence type="ECO:0000313" key="5">
    <source>
        <dbReference type="EMBL" id="MCF4123597.1"/>
    </source>
</evidence>
<keyword evidence="6" id="KW-1185">Reference proteome</keyword>
<reference evidence="5" key="1">
    <citation type="submission" date="2022-01" db="EMBL/GenBank/DDBJ databases">
        <title>Antribacter sp. nov., isolated from Guizhou of China.</title>
        <authorList>
            <person name="Chengliang C."/>
            <person name="Ya Z."/>
        </authorList>
    </citation>
    <scope>NUCLEOTIDE SEQUENCE</scope>
    <source>
        <strain evidence="5">KLBMP 9083</strain>
    </source>
</reference>
<dbReference type="RefSeq" id="WP_236091348.1">
    <property type="nucleotide sequence ID" value="NZ_JAKGSG010000064.1"/>
</dbReference>
<dbReference type="Pfam" id="PF07729">
    <property type="entry name" value="FCD"/>
    <property type="match status" value="1"/>
</dbReference>
<dbReference type="SMART" id="SM00345">
    <property type="entry name" value="HTH_GNTR"/>
    <property type="match status" value="1"/>
</dbReference>
<dbReference type="AlphaFoldDB" id="A0AA41QJV7"/>
<dbReference type="Gene3D" id="1.10.10.10">
    <property type="entry name" value="Winged helix-like DNA-binding domain superfamily/Winged helix DNA-binding domain"/>
    <property type="match status" value="1"/>
</dbReference>
<accession>A0AA41QJV7</accession>
<dbReference type="InterPro" id="IPR000524">
    <property type="entry name" value="Tscrpt_reg_HTH_GntR"/>
</dbReference>
<dbReference type="EMBL" id="JAKGSG010000064">
    <property type="protein sequence ID" value="MCF4123597.1"/>
    <property type="molecule type" value="Genomic_DNA"/>
</dbReference>
<dbReference type="Pfam" id="PF00392">
    <property type="entry name" value="GntR"/>
    <property type="match status" value="1"/>
</dbReference>
<dbReference type="CDD" id="cd07377">
    <property type="entry name" value="WHTH_GntR"/>
    <property type="match status" value="1"/>
</dbReference>
<evidence type="ECO:0000256" key="3">
    <source>
        <dbReference type="ARBA" id="ARBA00023163"/>
    </source>
</evidence>
<gene>
    <name evidence="5" type="ORF">L1785_21750</name>
</gene>
<dbReference type="InterPro" id="IPR008920">
    <property type="entry name" value="TF_FadR/GntR_C"/>
</dbReference>
<name>A0AA41QJV7_9MICO</name>
<dbReference type="InterPro" id="IPR036388">
    <property type="entry name" value="WH-like_DNA-bd_sf"/>
</dbReference>
<dbReference type="SUPFAM" id="SSF48008">
    <property type="entry name" value="GntR ligand-binding domain-like"/>
    <property type="match status" value="1"/>
</dbReference>
<sequence>MGGTDGVRTALRDAILRGRYGPRQRLIEAELAADLGAGRSAVRSALLQLASDGLVEIQPNRGARVREIPIAEAIEITEIRQAVESLVAARAAERIDDAQAAELRDLGERMAAAVRAGELMTYSDLNASLHVRLREIAQHATATRIVDQLNGQLVRHQFRLSLMPGRPGVSLGEHLAIVDAVLARDPERARAAMAAHIGSVIATLAALRDEA</sequence>
<dbReference type="PANTHER" id="PTHR43537:SF24">
    <property type="entry name" value="GLUCONATE OPERON TRANSCRIPTIONAL REPRESSOR"/>
    <property type="match status" value="1"/>
</dbReference>
<evidence type="ECO:0000259" key="4">
    <source>
        <dbReference type="PROSITE" id="PS50949"/>
    </source>
</evidence>
<comment type="caution">
    <text evidence="5">The sequence shown here is derived from an EMBL/GenBank/DDBJ whole genome shotgun (WGS) entry which is preliminary data.</text>
</comment>
<dbReference type="GO" id="GO:0003700">
    <property type="term" value="F:DNA-binding transcription factor activity"/>
    <property type="evidence" value="ECO:0007669"/>
    <property type="project" value="InterPro"/>
</dbReference>